<organism evidence="1 2">
    <name type="scientific">Irpex rosettiformis</name>
    <dbReference type="NCBI Taxonomy" id="378272"/>
    <lineage>
        <taxon>Eukaryota</taxon>
        <taxon>Fungi</taxon>
        <taxon>Dikarya</taxon>
        <taxon>Basidiomycota</taxon>
        <taxon>Agaricomycotina</taxon>
        <taxon>Agaricomycetes</taxon>
        <taxon>Polyporales</taxon>
        <taxon>Irpicaceae</taxon>
        <taxon>Irpex</taxon>
    </lineage>
</organism>
<feature type="non-terminal residue" evidence="1">
    <location>
        <position position="236"/>
    </location>
</feature>
<dbReference type="Proteomes" id="UP001055072">
    <property type="component" value="Unassembled WGS sequence"/>
</dbReference>
<dbReference type="EMBL" id="MU274925">
    <property type="protein sequence ID" value="KAI0086220.1"/>
    <property type="molecule type" value="Genomic_DNA"/>
</dbReference>
<sequence length="236" mass="26424">MPISFLGMHTKTSCKVFDAQVPLVPMGPQVIDAPTASKMAVYQDAYRKASALLRQKGKKDTKTFKTQDVDDIQDEHKITNTILTTKVTQLTTEISLLQAQLATAFDTLSITQQSLDDAHHSMAGYKAVHMQSEVTISTLRNRFDNLLVDYNGIAKKSASIERALTQAQTKIEDDKVFIGETLTALYLEQERNKDLEKKLATSEALLKDAHERTAQYEFVLDELKASMTNTADDEDY</sequence>
<comment type="caution">
    <text evidence="1">The sequence shown here is derived from an EMBL/GenBank/DDBJ whole genome shotgun (WGS) entry which is preliminary data.</text>
</comment>
<proteinExistence type="predicted"/>
<name>A0ACB8TW62_9APHY</name>
<protein>
    <submittedName>
        <fullName evidence="1">Uncharacterized protein</fullName>
    </submittedName>
</protein>
<evidence type="ECO:0000313" key="2">
    <source>
        <dbReference type="Proteomes" id="UP001055072"/>
    </source>
</evidence>
<accession>A0ACB8TW62</accession>
<reference evidence="1" key="1">
    <citation type="journal article" date="2021" name="Environ. Microbiol.">
        <title>Gene family expansions and transcriptome signatures uncover fungal adaptations to wood decay.</title>
        <authorList>
            <person name="Hage H."/>
            <person name="Miyauchi S."/>
            <person name="Viragh M."/>
            <person name="Drula E."/>
            <person name="Min B."/>
            <person name="Chaduli D."/>
            <person name="Navarro D."/>
            <person name="Favel A."/>
            <person name="Norest M."/>
            <person name="Lesage-Meessen L."/>
            <person name="Balint B."/>
            <person name="Merenyi Z."/>
            <person name="de Eugenio L."/>
            <person name="Morin E."/>
            <person name="Martinez A.T."/>
            <person name="Baldrian P."/>
            <person name="Stursova M."/>
            <person name="Martinez M.J."/>
            <person name="Novotny C."/>
            <person name="Magnuson J.K."/>
            <person name="Spatafora J.W."/>
            <person name="Maurice S."/>
            <person name="Pangilinan J."/>
            <person name="Andreopoulos W."/>
            <person name="LaButti K."/>
            <person name="Hundley H."/>
            <person name="Na H."/>
            <person name="Kuo A."/>
            <person name="Barry K."/>
            <person name="Lipzen A."/>
            <person name="Henrissat B."/>
            <person name="Riley R."/>
            <person name="Ahrendt S."/>
            <person name="Nagy L.G."/>
            <person name="Grigoriev I.V."/>
            <person name="Martin F."/>
            <person name="Rosso M.N."/>
        </authorList>
    </citation>
    <scope>NUCLEOTIDE SEQUENCE</scope>
    <source>
        <strain evidence="1">CBS 384.51</strain>
    </source>
</reference>
<evidence type="ECO:0000313" key="1">
    <source>
        <dbReference type="EMBL" id="KAI0086220.1"/>
    </source>
</evidence>
<gene>
    <name evidence="1" type="ORF">BDY19DRAFT_996120</name>
</gene>
<keyword evidence="2" id="KW-1185">Reference proteome</keyword>